<dbReference type="Proteomes" id="UP001309876">
    <property type="component" value="Unassembled WGS sequence"/>
</dbReference>
<feature type="transmembrane region" description="Helical" evidence="6">
    <location>
        <begin position="76"/>
        <end position="97"/>
    </location>
</feature>
<evidence type="ECO:0000256" key="4">
    <source>
        <dbReference type="ARBA" id="ARBA00022989"/>
    </source>
</evidence>
<evidence type="ECO:0000313" key="7">
    <source>
        <dbReference type="EMBL" id="KAK5090580.1"/>
    </source>
</evidence>
<evidence type="ECO:0000256" key="3">
    <source>
        <dbReference type="ARBA" id="ARBA00022692"/>
    </source>
</evidence>
<dbReference type="InterPro" id="IPR002293">
    <property type="entry name" value="AA/rel_permease1"/>
</dbReference>
<evidence type="ECO:0008006" key="9">
    <source>
        <dbReference type="Google" id="ProtNLM"/>
    </source>
</evidence>
<feature type="transmembrane region" description="Helical" evidence="6">
    <location>
        <begin position="235"/>
        <end position="256"/>
    </location>
</feature>
<feature type="transmembrane region" description="Helical" evidence="6">
    <location>
        <begin position="166"/>
        <end position="184"/>
    </location>
</feature>
<accession>A0AAN7T6L8</accession>
<proteinExistence type="predicted"/>
<evidence type="ECO:0000256" key="2">
    <source>
        <dbReference type="ARBA" id="ARBA00022448"/>
    </source>
</evidence>
<evidence type="ECO:0000256" key="1">
    <source>
        <dbReference type="ARBA" id="ARBA00004141"/>
    </source>
</evidence>
<feature type="transmembrane region" description="Helical" evidence="6">
    <location>
        <begin position="322"/>
        <end position="343"/>
    </location>
</feature>
<keyword evidence="5 6" id="KW-0472">Membrane</keyword>
<feature type="transmembrane region" description="Helical" evidence="6">
    <location>
        <begin position="491"/>
        <end position="511"/>
    </location>
</feature>
<dbReference type="AlphaFoldDB" id="A0AAN7T6L8"/>
<comment type="caution">
    <text evidence="7">The sequence shown here is derived from an EMBL/GenBank/DDBJ whole genome shotgun (WGS) entry which is preliminary data.</text>
</comment>
<feature type="transmembrane region" description="Helical" evidence="6">
    <location>
        <begin position="268"/>
        <end position="293"/>
    </location>
</feature>
<dbReference type="Pfam" id="PF13520">
    <property type="entry name" value="AA_permease_2"/>
    <property type="match status" value="1"/>
</dbReference>
<keyword evidence="3 6" id="KW-0812">Transmembrane</keyword>
<evidence type="ECO:0000313" key="8">
    <source>
        <dbReference type="Proteomes" id="UP001309876"/>
    </source>
</evidence>
<dbReference type="GO" id="GO:0022857">
    <property type="term" value="F:transmembrane transporter activity"/>
    <property type="evidence" value="ECO:0007669"/>
    <property type="project" value="InterPro"/>
</dbReference>
<dbReference type="Gene3D" id="1.20.1740.10">
    <property type="entry name" value="Amino acid/polyamine transporter I"/>
    <property type="match status" value="1"/>
</dbReference>
<gene>
    <name evidence="7" type="ORF">LTR05_000754</name>
</gene>
<keyword evidence="8" id="KW-1185">Reference proteome</keyword>
<dbReference type="PANTHER" id="PTHR45649:SF14">
    <property type="entry name" value="GABA PERMEASE"/>
    <property type="match status" value="1"/>
</dbReference>
<reference evidence="7 8" key="1">
    <citation type="submission" date="2023-08" db="EMBL/GenBank/DDBJ databases">
        <title>Black Yeasts Isolated from many extreme environments.</title>
        <authorList>
            <person name="Coleine C."/>
            <person name="Stajich J.E."/>
            <person name="Selbmann L."/>
        </authorList>
    </citation>
    <scope>NUCLEOTIDE SEQUENCE [LARGE SCALE GENOMIC DNA]</scope>
    <source>
        <strain evidence="7 8">CCFEE 5910</strain>
    </source>
</reference>
<protein>
    <recommendedName>
        <fullName evidence="9">Amino acid transporter</fullName>
    </recommendedName>
</protein>
<evidence type="ECO:0000256" key="5">
    <source>
        <dbReference type="ARBA" id="ARBA00023136"/>
    </source>
</evidence>
<evidence type="ECO:0000256" key="6">
    <source>
        <dbReference type="SAM" id="Phobius"/>
    </source>
</evidence>
<feature type="transmembrane region" description="Helical" evidence="6">
    <location>
        <begin position="118"/>
        <end position="146"/>
    </location>
</feature>
<dbReference type="PIRSF" id="PIRSF006060">
    <property type="entry name" value="AA_transporter"/>
    <property type="match status" value="1"/>
</dbReference>
<sequence length="535" mass="58253">MSNEHKPYAGMNDPDLQHIESRATTNRDTEPELEKKFSVWSLGSLCLCLMATWEALSTVVAQALVSGGAPCLFYNYLISFFGSMAIVTSLAEMASMYPSAAGQYHWVARISPAKGRRISSWFTAWISIGGQIVLTASAAFAGGLQLQALITLNNVDTYIPQRWQGMLFYDLVLVYALAINIFGIRILSLTNEACGLLHIIGFVVVFAVLAAMAPKRDADFVFVETSNLTGWPNDGIAWLIGLLSTTYAFLGYDSAAHLSEELPRPERYVPLAMVGSVVLNGLIGFAYCLMLLFSLGDLDTVLASPFGFPYIQVFFDATRSRAGATVLSLIPSLIAVAANAAGLTSTSRTAWALARDNATPKAAYLAQIDTKFHVPVRMIVVVTVLQFLLGFIYLGNTTAFNAILTMAIIGMYVSYTLPIVYMLFFGRKPGAHEPGPFRLGRAGPAINIVALIWLVVAIFFRYAKPGTSGRDAANQTYSTWPNFYPVTPVNMNYSTVVLAGWVLFGASYYLISGRHKYAGPVLELDGVRRSETGKA</sequence>
<feature type="transmembrane region" description="Helical" evidence="6">
    <location>
        <begin position="400"/>
        <end position="424"/>
    </location>
</feature>
<organism evidence="7 8">
    <name type="scientific">Lithohypha guttulata</name>
    <dbReference type="NCBI Taxonomy" id="1690604"/>
    <lineage>
        <taxon>Eukaryota</taxon>
        <taxon>Fungi</taxon>
        <taxon>Dikarya</taxon>
        <taxon>Ascomycota</taxon>
        <taxon>Pezizomycotina</taxon>
        <taxon>Eurotiomycetes</taxon>
        <taxon>Chaetothyriomycetidae</taxon>
        <taxon>Chaetothyriales</taxon>
        <taxon>Trichomeriaceae</taxon>
        <taxon>Lithohypha</taxon>
    </lineage>
</organism>
<keyword evidence="4 6" id="KW-1133">Transmembrane helix</keyword>
<feature type="transmembrane region" description="Helical" evidence="6">
    <location>
        <begin position="37"/>
        <end position="56"/>
    </location>
</feature>
<comment type="subcellular location">
    <subcellularLocation>
        <location evidence="1">Membrane</location>
        <topology evidence="1">Multi-pass membrane protein</topology>
    </subcellularLocation>
</comment>
<feature type="transmembrane region" description="Helical" evidence="6">
    <location>
        <begin position="196"/>
        <end position="215"/>
    </location>
</feature>
<dbReference type="PANTHER" id="PTHR45649">
    <property type="entry name" value="AMINO-ACID PERMEASE BAT1"/>
    <property type="match status" value="1"/>
</dbReference>
<dbReference type="EMBL" id="JAVRRJ010000001">
    <property type="protein sequence ID" value="KAK5090580.1"/>
    <property type="molecule type" value="Genomic_DNA"/>
</dbReference>
<dbReference type="GO" id="GO:0016020">
    <property type="term" value="C:membrane"/>
    <property type="evidence" value="ECO:0007669"/>
    <property type="project" value="UniProtKB-SubCell"/>
</dbReference>
<feature type="transmembrane region" description="Helical" evidence="6">
    <location>
        <begin position="445"/>
        <end position="463"/>
    </location>
</feature>
<name>A0AAN7T6L8_9EURO</name>
<feature type="transmembrane region" description="Helical" evidence="6">
    <location>
        <begin position="374"/>
        <end position="394"/>
    </location>
</feature>
<keyword evidence="2" id="KW-0813">Transport</keyword>